<dbReference type="KEGG" id="slau:SLA_3109"/>
<gene>
    <name evidence="1" type="ORF">SLA_3109</name>
</gene>
<keyword evidence="2" id="KW-1185">Reference proteome</keyword>
<keyword evidence="1" id="KW-0472">Membrane</keyword>
<organism evidence="1 2">
    <name type="scientific">Streptomyces laurentii</name>
    <dbReference type="NCBI Taxonomy" id="39478"/>
    <lineage>
        <taxon>Bacteria</taxon>
        <taxon>Bacillati</taxon>
        <taxon>Actinomycetota</taxon>
        <taxon>Actinomycetes</taxon>
        <taxon>Kitasatosporales</taxon>
        <taxon>Streptomycetaceae</taxon>
        <taxon>Streptomyces</taxon>
    </lineage>
</organism>
<dbReference type="Proteomes" id="UP000217676">
    <property type="component" value="Chromosome"/>
</dbReference>
<reference evidence="1 2" key="1">
    <citation type="journal article" date="2016" name="Genome Announc.">
        <title>Complete Genome Sequence of Thiostrepton-Producing Streptomyces laurentii ATCC 31255.</title>
        <authorList>
            <person name="Doi K."/>
            <person name="Fujino Y."/>
            <person name="Nagayoshi Y."/>
            <person name="Ohshima T."/>
            <person name="Ogata S."/>
        </authorList>
    </citation>
    <scope>NUCLEOTIDE SEQUENCE [LARGE SCALE GENOMIC DNA]</scope>
    <source>
        <strain evidence="1 2">ATCC 31255</strain>
    </source>
</reference>
<sequence length="50" mass="4946">MERVWIVVRVQTMGGAVVGAAGSLRCVVGGYAGAIPGSSAALGRTETLAV</sequence>
<dbReference type="EMBL" id="AP017424">
    <property type="protein sequence ID" value="BAU84023.1"/>
    <property type="molecule type" value="Genomic_DNA"/>
</dbReference>
<evidence type="ECO:0000313" key="1">
    <source>
        <dbReference type="EMBL" id="BAU84023.1"/>
    </source>
</evidence>
<proteinExistence type="predicted"/>
<accession>A0A160P112</accession>
<dbReference type="AlphaFoldDB" id="A0A160P112"/>
<evidence type="ECO:0000313" key="2">
    <source>
        <dbReference type="Proteomes" id="UP000217676"/>
    </source>
</evidence>
<name>A0A160P112_STRLU</name>
<keyword evidence="1" id="KW-0812">Transmembrane</keyword>
<protein>
    <submittedName>
        <fullName evidence="1">Transmembrane anti-sigma factor</fullName>
    </submittedName>
</protein>